<gene>
    <name evidence="2" type="ordered locus">MHLP_02400</name>
</gene>
<dbReference type="KEGG" id="mhl:MHLP_02400"/>
<dbReference type="Proteomes" id="UP000006502">
    <property type="component" value="Chromosome"/>
</dbReference>
<keyword evidence="3" id="KW-1185">Reference proteome</keyword>
<feature type="region of interest" description="Disordered" evidence="1">
    <location>
        <begin position="437"/>
        <end position="457"/>
    </location>
</feature>
<name>I7B9W4_MYCHA</name>
<organism evidence="2 3">
    <name type="scientific">Mycoplasma haematolamae (strain Purdue)</name>
    <dbReference type="NCBI Taxonomy" id="1212765"/>
    <lineage>
        <taxon>Bacteria</taxon>
        <taxon>Bacillati</taxon>
        <taxon>Mycoplasmatota</taxon>
        <taxon>Mollicutes</taxon>
        <taxon>Mycoplasmataceae</taxon>
        <taxon>Mycoplasma</taxon>
    </lineage>
</organism>
<dbReference type="AlphaFoldDB" id="I7B9W4"/>
<accession>I7B9W4</accession>
<dbReference type="EMBL" id="CP003731">
    <property type="protein sequence ID" value="AFO52060.1"/>
    <property type="molecule type" value="Genomic_DNA"/>
</dbReference>
<reference evidence="2 3" key="1">
    <citation type="journal article" date="2012" name="J. Bacteriol.">
        <title>Genome Sequence of "Candidatus Mycoplasma haemolamae" Strain Purdue, a Red Blood Cell Pathogen of Alpacas (Vicugna pacos) and Llamas (Lama glama).</title>
        <authorList>
            <person name="Guimaraes A.M."/>
            <person name="Toth B."/>
            <person name="Santos A.P."/>
            <person name="do Nascimento N.C."/>
            <person name="Kritchevsky J.E."/>
            <person name="Messick J.B."/>
        </authorList>
    </citation>
    <scope>NUCLEOTIDE SEQUENCE [LARGE SCALE GENOMIC DNA]</scope>
    <source>
        <strain evidence="2 3">Purdue</strain>
    </source>
</reference>
<dbReference type="STRING" id="1212765.MHLP_02400"/>
<dbReference type="PATRIC" id="fig|1212765.3.peg.541"/>
<feature type="region of interest" description="Disordered" evidence="1">
    <location>
        <begin position="297"/>
        <end position="318"/>
    </location>
</feature>
<evidence type="ECO:0000256" key="1">
    <source>
        <dbReference type="SAM" id="MobiDB-lite"/>
    </source>
</evidence>
<proteinExistence type="predicted"/>
<sequence length="540" mass="59800">MSLFRATKLIGSLVVVPGGIGTSTHFLAELYPSLMNYEGNFFLVKATQELYDNGIPEIPTSVTQSVEKIVQALKSAQSQTSQVQAASSQQSSDSSKYQIIQVSSEASSPQQKEIFSEKKYWCRYFDYSRGPAHAIMQYDRNCTLYNIFNVGGSAAGTPVAQLASSSLSQTSSQPSQGVPKPEIIDISQINTKSSSLDSTKLKSNSQFKKGAFYLLELDKTKIPGVNPFYHIELTEEGPNTWGTERTYHKKITTLKVKAPLTGNTREKMKFSFAGNLPSSLLLLKKVANGTQAVAFQAGGPPAEQVSESSESSSSQDQQYSYILKRENETQGQSQDHVTVLNMYTVPVKGSQGESLKSLDLTLLDKVSYKPWEKQAEDDGKSSNNGSSITSLLGNMIWSLIGPALVPKESEKYYLVKTVSDFWKYNKGEKVTFYKVTETPKPSRRRRNTETQSAQERKETQLAKFEVVTGLLAHVATPLRCLPPGDWLSTTALRLQKPGFRESGKLYTEAKNPEFCKNKNNLPPYTIILLGTDSPNEEKKK</sequence>
<dbReference type="OrthoDB" id="398447at2"/>
<protein>
    <submittedName>
        <fullName evidence="2">Uncharacterized protein</fullName>
    </submittedName>
</protein>
<feature type="compositionally biased region" description="Low complexity" evidence="1">
    <location>
        <begin position="303"/>
        <end position="318"/>
    </location>
</feature>
<evidence type="ECO:0000313" key="3">
    <source>
        <dbReference type="Proteomes" id="UP000006502"/>
    </source>
</evidence>
<reference evidence="3" key="2">
    <citation type="submission" date="2012-07" db="EMBL/GenBank/DDBJ databases">
        <title>Complete genome sequence of 'Candidatus Mycoplasma haemolamae'.</title>
        <authorList>
            <person name="Guimaraes A.M.S."/>
            <person name="Toth B."/>
            <person name="Santos A.P."/>
            <person name="Nascimento N.C."/>
            <person name="Sojka J.E."/>
            <person name="Messick J.B."/>
        </authorList>
    </citation>
    <scope>NUCLEOTIDE SEQUENCE [LARGE SCALE GENOMIC DNA]</scope>
    <source>
        <strain evidence="3">Purdue</strain>
    </source>
</reference>
<dbReference type="HOGENOM" id="CLU_031532_0_0_14"/>
<evidence type="ECO:0000313" key="2">
    <source>
        <dbReference type="EMBL" id="AFO52060.1"/>
    </source>
</evidence>